<comment type="caution">
    <text evidence="2">The sequence shown here is derived from an EMBL/GenBank/DDBJ whole genome shotgun (WGS) entry which is preliminary data.</text>
</comment>
<dbReference type="RefSeq" id="WP_112749092.1">
    <property type="nucleotide sequence ID" value="NZ_QMFY01000015.1"/>
</dbReference>
<proteinExistence type="predicted"/>
<feature type="transmembrane region" description="Helical" evidence="1">
    <location>
        <begin position="52"/>
        <end position="72"/>
    </location>
</feature>
<dbReference type="AlphaFoldDB" id="A0A364XYM8"/>
<feature type="transmembrane region" description="Helical" evidence="1">
    <location>
        <begin position="84"/>
        <end position="104"/>
    </location>
</feature>
<dbReference type="InterPro" id="IPR013901">
    <property type="entry name" value="Anthrone_oxy"/>
</dbReference>
<dbReference type="Proteomes" id="UP000251889">
    <property type="component" value="Unassembled WGS sequence"/>
</dbReference>
<evidence type="ECO:0000313" key="2">
    <source>
        <dbReference type="EMBL" id="RAV98695.1"/>
    </source>
</evidence>
<accession>A0A364XYM8</accession>
<protein>
    <submittedName>
        <fullName evidence="2">DUF1772 domain-containing protein</fullName>
    </submittedName>
</protein>
<evidence type="ECO:0000256" key="1">
    <source>
        <dbReference type="SAM" id="Phobius"/>
    </source>
</evidence>
<dbReference type="Pfam" id="PF08592">
    <property type="entry name" value="Anthrone_oxy"/>
    <property type="match status" value="1"/>
</dbReference>
<keyword evidence="1" id="KW-0472">Membrane</keyword>
<reference evidence="2 3" key="1">
    <citation type="submission" date="2018-06" db="EMBL/GenBank/DDBJ databases">
        <title>Chryseolinea flavus sp. nov., a member of the phylum Bacteroidetes isolated from soil.</title>
        <authorList>
            <person name="Li Y."/>
            <person name="Wang J."/>
        </authorList>
    </citation>
    <scope>NUCLEOTIDE SEQUENCE [LARGE SCALE GENOMIC DNA]</scope>
    <source>
        <strain evidence="2 3">SDU1-6</strain>
    </source>
</reference>
<keyword evidence="1" id="KW-0812">Transmembrane</keyword>
<name>A0A364XYM8_9BACT</name>
<dbReference type="OrthoDB" id="772592at2"/>
<feature type="transmembrane region" description="Helical" evidence="1">
    <location>
        <begin position="143"/>
        <end position="160"/>
    </location>
</feature>
<feature type="transmembrane region" description="Helical" evidence="1">
    <location>
        <begin position="7"/>
        <end position="26"/>
    </location>
</feature>
<evidence type="ECO:0000313" key="3">
    <source>
        <dbReference type="Proteomes" id="UP000251889"/>
    </source>
</evidence>
<dbReference type="EMBL" id="QMFY01000015">
    <property type="protein sequence ID" value="RAV98695.1"/>
    <property type="molecule type" value="Genomic_DNA"/>
</dbReference>
<gene>
    <name evidence="2" type="ORF">DQQ10_22015</name>
</gene>
<keyword evidence="3" id="KW-1185">Reference proteome</keyword>
<organism evidence="2 3">
    <name type="scientific">Pseudochryseolinea flava</name>
    <dbReference type="NCBI Taxonomy" id="2059302"/>
    <lineage>
        <taxon>Bacteria</taxon>
        <taxon>Pseudomonadati</taxon>
        <taxon>Bacteroidota</taxon>
        <taxon>Cytophagia</taxon>
        <taxon>Cytophagales</taxon>
        <taxon>Fulvivirgaceae</taxon>
        <taxon>Pseudochryseolinea</taxon>
    </lineage>
</organism>
<sequence length="164" mass="18067">MIKLSQAFLFATALATGLVAGLFYSWTISVTPGLHKLADREYVLAFQAMNKAILNPMFFISFMGSLVLLPLATWTNYGNDIPKFYLLVGATVLYFLGVFGTTVAGNVPMNESLAAFDVDSASLSQIAEQRISFESRWNFLNTIRTYCSIATLALVIIACLRDKN</sequence>
<keyword evidence="1" id="KW-1133">Transmembrane helix</keyword>